<organism evidence="2 3">
    <name type="scientific">Burkholderia multivorans</name>
    <dbReference type="NCBI Taxonomy" id="87883"/>
    <lineage>
        <taxon>Bacteria</taxon>
        <taxon>Pseudomonadati</taxon>
        <taxon>Pseudomonadota</taxon>
        <taxon>Betaproteobacteria</taxon>
        <taxon>Burkholderiales</taxon>
        <taxon>Burkholderiaceae</taxon>
        <taxon>Burkholderia</taxon>
        <taxon>Burkholderia cepacia complex</taxon>
    </lineage>
</organism>
<evidence type="ECO:0000256" key="1">
    <source>
        <dbReference type="SAM" id="MobiDB-lite"/>
    </source>
</evidence>
<feature type="region of interest" description="Disordered" evidence="1">
    <location>
        <begin position="36"/>
        <end position="85"/>
    </location>
</feature>
<dbReference type="AlphaFoldDB" id="A0A2S9MLG4"/>
<comment type="caution">
    <text evidence="2">The sequence shown here is derived from an EMBL/GenBank/DDBJ whole genome shotgun (WGS) entry which is preliminary data.</text>
</comment>
<feature type="compositionally biased region" description="Basic and acidic residues" evidence="1">
    <location>
        <begin position="38"/>
        <end position="72"/>
    </location>
</feature>
<evidence type="ECO:0000313" key="2">
    <source>
        <dbReference type="EMBL" id="PRF59399.1"/>
    </source>
</evidence>
<dbReference type="Proteomes" id="UP000238982">
    <property type="component" value="Unassembled WGS sequence"/>
</dbReference>
<dbReference type="EMBL" id="PVGH01000067">
    <property type="protein sequence ID" value="PRF59399.1"/>
    <property type="molecule type" value="Genomic_DNA"/>
</dbReference>
<accession>A0A2S9MLG4</accession>
<gene>
    <name evidence="2" type="ORF">C6Q15_17675</name>
</gene>
<proteinExistence type="predicted"/>
<protein>
    <submittedName>
        <fullName evidence="2">Uncharacterized protein</fullName>
    </submittedName>
</protein>
<name>A0A2S9MLG4_9BURK</name>
<reference evidence="2 3" key="1">
    <citation type="submission" date="2018-03" db="EMBL/GenBank/DDBJ databases">
        <authorList>
            <person name="Keele B.F."/>
        </authorList>
    </citation>
    <scope>NUCLEOTIDE SEQUENCE [LARGE SCALE GENOMIC DNA]</scope>
    <source>
        <strain evidence="2 3">AU19729</strain>
    </source>
</reference>
<evidence type="ECO:0000313" key="3">
    <source>
        <dbReference type="Proteomes" id="UP000238982"/>
    </source>
</evidence>
<sequence length="85" mass="9371">MLSAMHFQPAFISVDDCVVRVMDFPKSMRRGPRLFAARGRDGGAGEEAARRAHGDGATRIGAKADDGRDARQRVVASRYRAPRNR</sequence>